<organism evidence="2 3">
    <name type="scientific">Staphylococcus equorum</name>
    <dbReference type="NCBI Taxonomy" id="246432"/>
    <lineage>
        <taxon>Bacteria</taxon>
        <taxon>Bacillati</taxon>
        <taxon>Bacillota</taxon>
        <taxon>Bacilli</taxon>
        <taxon>Bacillales</taxon>
        <taxon>Staphylococcaceae</taxon>
        <taxon>Staphylococcus</taxon>
    </lineage>
</organism>
<name>A0AAW7ALS4_9STAP</name>
<dbReference type="Proteomes" id="UP001174037">
    <property type="component" value="Unassembled WGS sequence"/>
</dbReference>
<dbReference type="Pfam" id="PF17418">
    <property type="entry name" value="SdpA"/>
    <property type="match status" value="1"/>
</dbReference>
<keyword evidence="1" id="KW-0812">Transmembrane</keyword>
<sequence length="98" mass="11406">MNNSLKIFLVIYSFVFILLFVISFSFSYTKTPIKIPATLEAEVSKIFTQGWGFFSKDPRDEKFYAIDLNTGEYVGKWPNMTLDNFYGLKKRAELRALN</sequence>
<protein>
    <submittedName>
        <fullName evidence="2">Uncharacterized protein</fullName>
    </submittedName>
</protein>
<gene>
    <name evidence="2" type="ORF">P1A27_14350</name>
</gene>
<reference evidence="2" key="2">
    <citation type="submission" date="2023-03" db="EMBL/GenBank/DDBJ databases">
        <authorList>
            <person name="Vazquez L."/>
            <person name="Rodriguez J."/>
            <person name="Mayo B."/>
            <person name="Florez A.B."/>
        </authorList>
    </citation>
    <scope>NUCLEOTIDE SEQUENCE</scope>
    <source>
        <strain evidence="2">5A3I</strain>
    </source>
</reference>
<feature type="transmembrane region" description="Helical" evidence="1">
    <location>
        <begin position="7"/>
        <end position="28"/>
    </location>
</feature>
<dbReference type="InterPro" id="IPR023902">
    <property type="entry name" value="Sporulation_SdpA"/>
</dbReference>
<proteinExistence type="predicted"/>
<keyword evidence="1" id="KW-1133">Transmembrane helix</keyword>
<comment type="caution">
    <text evidence="2">The sequence shown here is derived from an EMBL/GenBank/DDBJ whole genome shotgun (WGS) entry which is preliminary data.</text>
</comment>
<keyword evidence="1" id="KW-0472">Membrane</keyword>
<dbReference type="AlphaFoldDB" id="A0AAW7ALS4"/>
<evidence type="ECO:0000313" key="3">
    <source>
        <dbReference type="Proteomes" id="UP001174037"/>
    </source>
</evidence>
<dbReference type="EMBL" id="JARGCK010000023">
    <property type="protein sequence ID" value="MDK9867108.1"/>
    <property type="molecule type" value="Genomic_DNA"/>
</dbReference>
<reference evidence="2" key="1">
    <citation type="journal article" date="2023" name="Int. J. Mol. Sci.">
        <title>Antibiotic Resistance/Susceptibility Profiles of Staphylococcus equorum Strains from Cheese, and Genome Analysis for Antibiotic Resistance Genes.</title>
        <authorList>
            <person name="Vazquez L."/>
            <person name="Srednik M.E."/>
            <person name="Rodriguez J."/>
            <person name="Florez A.B."/>
            <person name="Mayo B."/>
        </authorList>
    </citation>
    <scope>NUCLEOTIDE SEQUENCE</scope>
    <source>
        <strain evidence="2">5A3I</strain>
    </source>
</reference>
<evidence type="ECO:0000256" key="1">
    <source>
        <dbReference type="SAM" id="Phobius"/>
    </source>
</evidence>
<evidence type="ECO:0000313" key="2">
    <source>
        <dbReference type="EMBL" id="MDK9867108.1"/>
    </source>
</evidence>
<accession>A0AAW7ALS4</accession>